<dbReference type="EMBL" id="FOMX01000141">
    <property type="protein sequence ID" value="SFF49946.1"/>
    <property type="molecule type" value="Genomic_DNA"/>
</dbReference>
<accession>A0A1I2JAK8</accession>
<dbReference type="Proteomes" id="UP000199400">
    <property type="component" value="Unassembled WGS sequence"/>
</dbReference>
<keyword evidence="1" id="KW-1133">Transmembrane helix</keyword>
<evidence type="ECO:0000313" key="2">
    <source>
        <dbReference type="EMBL" id="SFF49946.1"/>
    </source>
</evidence>
<evidence type="ECO:0000313" key="3">
    <source>
        <dbReference type="Proteomes" id="UP000199400"/>
    </source>
</evidence>
<protein>
    <submittedName>
        <fullName evidence="2">Uncharacterized protein</fullName>
    </submittedName>
</protein>
<dbReference type="AlphaFoldDB" id="A0A1I2JAK8"/>
<proteinExistence type="predicted"/>
<organism evidence="2 3">
    <name type="scientific">Nannocystis exedens</name>
    <dbReference type="NCBI Taxonomy" id="54"/>
    <lineage>
        <taxon>Bacteria</taxon>
        <taxon>Pseudomonadati</taxon>
        <taxon>Myxococcota</taxon>
        <taxon>Polyangia</taxon>
        <taxon>Nannocystales</taxon>
        <taxon>Nannocystaceae</taxon>
        <taxon>Nannocystis</taxon>
    </lineage>
</organism>
<sequence length="90" mass="9510">MLIGNAIVYASLAVISMNGEEFPSVLDGVVWLTVALTIVARRVDIMRWAGKTASGEPATLEHWRRYAMTVVLLTALASVLAHGIGGSVGS</sequence>
<feature type="transmembrane region" description="Helical" evidence="1">
    <location>
        <begin position="66"/>
        <end position="85"/>
    </location>
</feature>
<gene>
    <name evidence="2" type="ORF">SAMN02745121_09199</name>
</gene>
<keyword evidence="3" id="KW-1185">Reference proteome</keyword>
<keyword evidence="1" id="KW-0812">Transmembrane</keyword>
<reference evidence="3" key="1">
    <citation type="submission" date="2016-10" db="EMBL/GenBank/DDBJ databases">
        <authorList>
            <person name="Varghese N."/>
            <person name="Submissions S."/>
        </authorList>
    </citation>
    <scope>NUCLEOTIDE SEQUENCE [LARGE SCALE GENOMIC DNA]</scope>
    <source>
        <strain evidence="3">ATCC 25963</strain>
    </source>
</reference>
<keyword evidence="1" id="KW-0472">Membrane</keyword>
<evidence type="ECO:0000256" key="1">
    <source>
        <dbReference type="SAM" id="Phobius"/>
    </source>
</evidence>
<name>A0A1I2JAK8_9BACT</name>